<feature type="transmembrane region" description="Helical" evidence="1">
    <location>
        <begin position="60"/>
        <end position="80"/>
    </location>
</feature>
<evidence type="ECO:0000256" key="1">
    <source>
        <dbReference type="SAM" id="Phobius"/>
    </source>
</evidence>
<dbReference type="EMBL" id="BPVZ01000033">
    <property type="protein sequence ID" value="GKV11004.1"/>
    <property type="molecule type" value="Genomic_DNA"/>
</dbReference>
<protein>
    <recommendedName>
        <fullName evidence="4">CASP-like protein</fullName>
    </recommendedName>
</protein>
<organism evidence="2 3">
    <name type="scientific">Rubroshorea leprosula</name>
    <dbReference type="NCBI Taxonomy" id="152421"/>
    <lineage>
        <taxon>Eukaryota</taxon>
        <taxon>Viridiplantae</taxon>
        <taxon>Streptophyta</taxon>
        <taxon>Embryophyta</taxon>
        <taxon>Tracheophyta</taxon>
        <taxon>Spermatophyta</taxon>
        <taxon>Magnoliopsida</taxon>
        <taxon>eudicotyledons</taxon>
        <taxon>Gunneridae</taxon>
        <taxon>Pentapetalae</taxon>
        <taxon>rosids</taxon>
        <taxon>malvids</taxon>
        <taxon>Malvales</taxon>
        <taxon>Dipterocarpaceae</taxon>
        <taxon>Rubroshorea</taxon>
    </lineage>
</organism>
<dbReference type="AlphaFoldDB" id="A0AAV5J8Q8"/>
<keyword evidence="1" id="KW-1133">Transmembrane helix</keyword>
<dbReference type="Proteomes" id="UP001054252">
    <property type="component" value="Unassembled WGS sequence"/>
</dbReference>
<feature type="transmembrane region" description="Helical" evidence="1">
    <location>
        <begin position="20"/>
        <end position="39"/>
    </location>
</feature>
<accession>A0AAV5J8Q8</accession>
<keyword evidence="3" id="KW-1185">Reference proteome</keyword>
<sequence>MSLPTMSNLPLLRFAFASPSSSNFKAYVLGIIYGILTQMKEFLIHLSKVTSMFLTTTQRFMKAFSIITFLALLRMLSISLNLARTKEDLSLNMIFPKLTAFFDMLLATLSTFISSSLGMDSFGAITKYGTPFSSTASYANFDIRHAIIFIITLMVGLMVTS</sequence>
<feature type="transmembrane region" description="Helical" evidence="1">
    <location>
        <begin position="100"/>
        <end position="122"/>
    </location>
</feature>
<comment type="caution">
    <text evidence="2">The sequence shown here is derived from an EMBL/GenBank/DDBJ whole genome shotgun (WGS) entry which is preliminary data.</text>
</comment>
<gene>
    <name evidence="2" type="ORF">SLEP1_g22293</name>
</gene>
<evidence type="ECO:0000313" key="2">
    <source>
        <dbReference type="EMBL" id="GKV11004.1"/>
    </source>
</evidence>
<keyword evidence="1" id="KW-0812">Transmembrane</keyword>
<proteinExistence type="predicted"/>
<name>A0AAV5J8Q8_9ROSI</name>
<evidence type="ECO:0008006" key="4">
    <source>
        <dbReference type="Google" id="ProtNLM"/>
    </source>
</evidence>
<evidence type="ECO:0000313" key="3">
    <source>
        <dbReference type="Proteomes" id="UP001054252"/>
    </source>
</evidence>
<reference evidence="2 3" key="1">
    <citation type="journal article" date="2021" name="Commun. Biol.">
        <title>The genome of Shorea leprosula (Dipterocarpaceae) highlights the ecological relevance of drought in aseasonal tropical rainforests.</title>
        <authorList>
            <person name="Ng K.K.S."/>
            <person name="Kobayashi M.J."/>
            <person name="Fawcett J.A."/>
            <person name="Hatakeyama M."/>
            <person name="Paape T."/>
            <person name="Ng C.H."/>
            <person name="Ang C.C."/>
            <person name="Tnah L.H."/>
            <person name="Lee C.T."/>
            <person name="Nishiyama T."/>
            <person name="Sese J."/>
            <person name="O'Brien M.J."/>
            <person name="Copetti D."/>
            <person name="Mohd Noor M.I."/>
            <person name="Ong R.C."/>
            <person name="Putra M."/>
            <person name="Sireger I.Z."/>
            <person name="Indrioko S."/>
            <person name="Kosugi Y."/>
            <person name="Izuno A."/>
            <person name="Isagi Y."/>
            <person name="Lee S.L."/>
            <person name="Shimizu K.K."/>
        </authorList>
    </citation>
    <scope>NUCLEOTIDE SEQUENCE [LARGE SCALE GENOMIC DNA]</scope>
    <source>
        <strain evidence="2">214</strain>
    </source>
</reference>
<feature type="transmembrane region" description="Helical" evidence="1">
    <location>
        <begin position="143"/>
        <end position="160"/>
    </location>
</feature>
<keyword evidence="1" id="KW-0472">Membrane</keyword>